<dbReference type="Pfam" id="PF07798">
    <property type="entry name" value="CCDC90-like"/>
    <property type="match status" value="1"/>
</dbReference>
<accession>A0A0H4A1T8</accession>
<evidence type="ECO:0000256" key="4">
    <source>
        <dbReference type="ARBA" id="ARBA00023054"/>
    </source>
</evidence>
<evidence type="ECO:0000256" key="6">
    <source>
        <dbReference type="SAM" id="Phobius"/>
    </source>
</evidence>
<evidence type="ECO:0000256" key="1">
    <source>
        <dbReference type="ARBA" id="ARBA00004370"/>
    </source>
</evidence>
<dbReference type="GO" id="GO:0016020">
    <property type="term" value="C:membrane"/>
    <property type="evidence" value="ECO:0007669"/>
    <property type="project" value="UniProtKB-SubCell"/>
</dbReference>
<dbReference type="EMBL" id="KP795710">
    <property type="protein sequence ID" value="AKN40917.1"/>
    <property type="molecule type" value="Genomic_DNA"/>
</dbReference>
<evidence type="ECO:0000256" key="5">
    <source>
        <dbReference type="ARBA" id="ARBA00023136"/>
    </source>
</evidence>
<sequence>MIDMSTVPFDTHKAIKSLKEAGVDEKQAESIVGLFGEAYSNSTATKSDLEVLHKDIKGDLSEIKTDLAWIKKFMFGVGMAVLIAALKYIFIG</sequence>
<name>A0A0H4A1T8_9VIBR</name>
<comment type="subcellular location">
    <subcellularLocation>
        <location evidence="1">Membrane</location>
    </subcellularLocation>
</comment>
<reference evidence="7" key="1">
    <citation type="journal article" date="2015" name="MBio">
        <title>Eco-Evolutionary Dynamics of Episomes among Ecologically Cohesive Bacterial Populations.</title>
        <authorList>
            <person name="Xue H."/>
            <person name="Cordero O.X."/>
            <person name="Camas F.M."/>
            <person name="Trimble W."/>
            <person name="Meyer F."/>
            <person name="Guglielmini J."/>
            <person name="Rocha E.P."/>
            <person name="Polz M.F."/>
        </authorList>
    </citation>
    <scope>NUCLEOTIDE SEQUENCE</scope>
    <source>
        <strain evidence="7">FF_273</strain>
    </source>
</reference>
<dbReference type="InterPro" id="IPR024461">
    <property type="entry name" value="CCDC90-like"/>
</dbReference>
<dbReference type="Gene3D" id="1.20.5.340">
    <property type="match status" value="1"/>
</dbReference>
<protein>
    <recommendedName>
        <fullName evidence="8">DUF1640 domain-containing protein</fullName>
    </recommendedName>
</protein>
<evidence type="ECO:0000256" key="2">
    <source>
        <dbReference type="ARBA" id="ARBA00022692"/>
    </source>
</evidence>
<keyword evidence="5 6" id="KW-0472">Membrane</keyword>
<evidence type="ECO:0000256" key="3">
    <source>
        <dbReference type="ARBA" id="ARBA00022989"/>
    </source>
</evidence>
<feature type="transmembrane region" description="Helical" evidence="6">
    <location>
        <begin position="73"/>
        <end position="91"/>
    </location>
</feature>
<organism evidence="7">
    <name type="scientific">Vibrio sp. FF_273</name>
    <dbReference type="NCBI Taxonomy" id="1652830"/>
    <lineage>
        <taxon>Bacteria</taxon>
        <taxon>Pseudomonadati</taxon>
        <taxon>Pseudomonadota</taxon>
        <taxon>Gammaproteobacteria</taxon>
        <taxon>Vibrionales</taxon>
        <taxon>Vibrionaceae</taxon>
        <taxon>Vibrio</taxon>
    </lineage>
</organism>
<keyword evidence="2 6" id="KW-0812">Transmembrane</keyword>
<evidence type="ECO:0008006" key="8">
    <source>
        <dbReference type="Google" id="ProtNLM"/>
    </source>
</evidence>
<keyword evidence="4" id="KW-0175">Coiled coil</keyword>
<evidence type="ECO:0000313" key="7">
    <source>
        <dbReference type="EMBL" id="AKN40917.1"/>
    </source>
</evidence>
<dbReference type="AlphaFoldDB" id="A0A0H4A1T8"/>
<keyword evidence="3 6" id="KW-1133">Transmembrane helix</keyword>
<proteinExistence type="predicted"/>